<feature type="region of interest" description="Disordered" evidence="1">
    <location>
        <begin position="1"/>
        <end position="26"/>
    </location>
</feature>
<evidence type="ECO:0000313" key="3">
    <source>
        <dbReference type="Proteomes" id="UP000594262"/>
    </source>
</evidence>
<feature type="region of interest" description="Disordered" evidence="1">
    <location>
        <begin position="845"/>
        <end position="864"/>
    </location>
</feature>
<feature type="region of interest" description="Disordered" evidence="1">
    <location>
        <begin position="295"/>
        <end position="373"/>
    </location>
</feature>
<feature type="compositionally biased region" description="Basic and acidic residues" evidence="1">
    <location>
        <begin position="699"/>
        <end position="749"/>
    </location>
</feature>
<feature type="region of interest" description="Disordered" evidence="1">
    <location>
        <begin position="909"/>
        <end position="931"/>
    </location>
</feature>
<feature type="compositionally biased region" description="Basic and acidic residues" evidence="1">
    <location>
        <begin position="615"/>
        <end position="631"/>
    </location>
</feature>
<feature type="region of interest" description="Disordered" evidence="1">
    <location>
        <begin position="174"/>
        <end position="196"/>
    </location>
</feature>
<evidence type="ECO:0000313" key="2">
    <source>
        <dbReference type="EnsemblMetazoa" id="CLYHEMP022515.2"/>
    </source>
</evidence>
<name>A0A7M5XFA6_9CNID</name>
<feature type="region of interest" description="Disordered" evidence="1">
    <location>
        <begin position="615"/>
        <end position="798"/>
    </location>
</feature>
<feature type="compositionally biased region" description="Basic residues" evidence="1">
    <location>
        <begin position="689"/>
        <end position="698"/>
    </location>
</feature>
<reference evidence="2" key="1">
    <citation type="submission" date="2021-01" db="UniProtKB">
        <authorList>
            <consortium name="EnsemblMetazoa"/>
        </authorList>
    </citation>
    <scope>IDENTIFICATION</scope>
</reference>
<feature type="compositionally biased region" description="Basic and acidic residues" evidence="1">
    <location>
        <begin position="775"/>
        <end position="798"/>
    </location>
</feature>
<sequence length="931" mass="107839">MEVLQHTERPGPGIPNPKSHPQWSHDPQMTTKIWLAPFQRNGSNDSMESSNDGIPTLQDLLKTRPKTACVMESSSENITHSNHEILVNLLNVLETRRLRKSAYSPRSQSVCSTGETSNDIEALHSLYKIYMSESVKRKKQPSIIQFQQMENQSRPATAHPCDCACDKNVEHKETVKHTRSNHSPTSPRINSGHPKSARFKTLPLTKVEFIREDHIRNVAERRRKCKSASLGTIRPQEDLWDRFGLSPVKNTTEGKYDTVLQSLSDELTLALEDHAVQVLENGTLILDADDPYPLSHHHNHSHRPGDGYRSCSRTESRSITPRIVIERSDGSRQRFVQEESFPGEDSIDSVDSANRLNRKKTSNSRPSTPEEQDEILYQSNTLKERLLQSRCSESNSINSSDVIDNTTKEGRNSIYDTESNIDYEESLIFSDAEEDPFDEMEMETLSNTKWCGKRSQMNRPITARIRSKSAQNTNFSNSPIDVQTFDLHTQHQHQNSLHKHNNNNIHLIQHSIEQNKSSKSGDLESIKAKHSCNTKGLPNAINSENTAELKLQTPKTGFTQLDLKTLDKQDNEEPLFQRVNTINKNGHLSPTNVTSLQHFQKMNIHDTKSRLIDIDVQRENTTPKEKKEKSIIRAKSAHTITKATKSEETNARKKATSTGRPRSRSHLSIEERDSTVQRKSKSASSVRSPRSKSKGPKKLTKDEKDRKKERSADIKKLKQLEKAEEKRKEKNKLLEEKKEKLEERKKEFEDTQADLLRQEEEMKKTLNDQRALLAQERKQKRKDEAEKRRQEVEKRREEKRLMDLEMARKNAEIAAVEKEEKEKAEALKAELKRLEEEKRAKLLEEQRLEEERQRKREEEERLEQERLKELEKVELLKIEEERRKREQVLMAAEMKLRLLEEEQAKQRDKQLLEQQRIEKKKNTSSKESMKG</sequence>
<keyword evidence="3" id="KW-1185">Reference proteome</keyword>
<dbReference type="Proteomes" id="UP000594262">
    <property type="component" value="Unplaced"/>
</dbReference>
<dbReference type="EnsemblMetazoa" id="CLYHEMT022515.2">
    <property type="protein sequence ID" value="CLYHEMP022515.2"/>
    <property type="gene ID" value="CLYHEMG022515"/>
</dbReference>
<accession>A0A7M5XFA6</accession>
<feature type="compositionally biased region" description="Basic and acidic residues" evidence="1">
    <location>
        <begin position="324"/>
        <end position="337"/>
    </location>
</feature>
<dbReference type="RefSeq" id="XP_066927469.1">
    <property type="nucleotide sequence ID" value="XM_067071368.1"/>
</dbReference>
<feature type="compositionally biased region" description="Basic and acidic residues" evidence="1">
    <location>
        <begin position="909"/>
        <end position="921"/>
    </location>
</feature>
<evidence type="ECO:0000256" key="1">
    <source>
        <dbReference type="SAM" id="MobiDB-lite"/>
    </source>
</evidence>
<dbReference type="RefSeq" id="XP_066927470.1">
    <property type="nucleotide sequence ID" value="XM_067071369.1"/>
</dbReference>
<dbReference type="AlphaFoldDB" id="A0A7M5XFA6"/>
<proteinExistence type="predicted"/>
<organism evidence="2 3">
    <name type="scientific">Clytia hemisphaerica</name>
    <dbReference type="NCBI Taxonomy" id="252671"/>
    <lineage>
        <taxon>Eukaryota</taxon>
        <taxon>Metazoa</taxon>
        <taxon>Cnidaria</taxon>
        <taxon>Hydrozoa</taxon>
        <taxon>Hydroidolina</taxon>
        <taxon>Leptothecata</taxon>
        <taxon>Obeliida</taxon>
        <taxon>Clytiidae</taxon>
        <taxon>Clytia</taxon>
    </lineage>
</organism>
<dbReference type="GeneID" id="136814943"/>
<feature type="compositionally biased region" description="Basic and acidic residues" evidence="1">
    <location>
        <begin position="756"/>
        <end position="767"/>
    </location>
</feature>
<dbReference type="EnsemblMetazoa" id="CLYHEMT022515.1">
    <property type="protein sequence ID" value="CLYHEMP022515.1"/>
    <property type="gene ID" value="CLYHEMG022515"/>
</dbReference>
<feature type="compositionally biased region" description="Basic and acidic residues" evidence="1">
    <location>
        <begin position="667"/>
        <end position="676"/>
    </location>
</feature>
<protein>
    <submittedName>
        <fullName evidence="2">Uncharacterized protein</fullName>
    </submittedName>
</protein>